<dbReference type="SUPFAM" id="SSF48403">
    <property type="entry name" value="Ankyrin repeat"/>
    <property type="match status" value="1"/>
</dbReference>
<dbReference type="EMBL" id="QEFC01000949">
    <property type="protein sequence ID" value="KAE9461674.1"/>
    <property type="molecule type" value="Genomic_DNA"/>
</dbReference>
<keyword evidence="1" id="KW-0040">ANK repeat</keyword>
<dbReference type="InterPro" id="IPR036770">
    <property type="entry name" value="Ankyrin_rpt-contain_sf"/>
</dbReference>
<dbReference type="OrthoDB" id="1921232at2759"/>
<evidence type="ECO:0000313" key="2">
    <source>
        <dbReference type="EMBL" id="KAE9461674.1"/>
    </source>
</evidence>
<dbReference type="Proteomes" id="UP000428333">
    <property type="component" value="Linkage Group LG04"/>
</dbReference>
<dbReference type="PANTHER" id="PTHR24177">
    <property type="entry name" value="CASKIN"/>
    <property type="match status" value="1"/>
</dbReference>
<dbReference type="InterPro" id="IPR002110">
    <property type="entry name" value="Ankyrin_rpt"/>
</dbReference>
<dbReference type="GO" id="GO:0016020">
    <property type="term" value="C:membrane"/>
    <property type="evidence" value="ECO:0007669"/>
    <property type="project" value="TreeGrafter"/>
</dbReference>
<dbReference type="Gene3D" id="1.25.40.20">
    <property type="entry name" value="Ankyrin repeat-containing domain"/>
    <property type="match status" value="2"/>
</dbReference>
<name>A0A6A4LZZ7_9ERIC</name>
<sequence length="381" mass="42457">MTNSAQVLPLPPSGQHVSLLVTDRVSTAIAFRPTSASLLTLPRQFLRVKLILMFTEHLAGTKANINLTVYVPLYQAALTGDWEKANEFIRVHPSSLSARITKGRETALHIAAGAKQANFVEELVKLMNARDLELKNKFDNTALCFAAASGNTRIAEAMVKKNRDLPSMRGSKGVTALHMAALLGHKDMVWFLYSVTKDEDLTKEDFIGLLIASISSDLFDVALHILDRQPQMAIERDSNGETALHVLARKTLAFSCKSGLGIGQRFSNSCYLLRSPSQPTFIAAEFGNFEFVFELLRSYPDLIWKVDDQSRSIFHIAVMHRQEKIFNLIYDIGAHKDLITAYKDSNNTNMLHLAAKLGPANRLNIVSGAALQMQRELLWFK</sequence>
<protein>
    <submittedName>
        <fullName evidence="2">Uncharacterized protein</fullName>
    </submittedName>
</protein>
<keyword evidence="3" id="KW-1185">Reference proteome</keyword>
<organism evidence="2 3">
    <name type="scientific">Rhododendron williamsianum</name>
    <dbReference type="NCBI Taxonomy" id="262921"/>
    <lineage>
        <taxon>Eukaryota</taxon>
        <taxon>Viridiplantae</taxon>
        <taxon>Streptophyta</taxon>
        <taxon>Embryophyta</taxon>
        <taxon>Tracheophyta</taxon>
        <taxon>Spermatophyta</taxon>
        <taxon>Magnoliopsida</taxon>
        <taxon>eudicotyledons</taxon>
        <taxon>Gunneridae</taxon>
        <taxon>Pentapetalae</taxon>
        <taxon>asterids</taxon>
        <taxon>Ericales</taxon>
        <taxon>Ericaceae</taxon>
        <taxon>Ericoideae</taxon>
        <taxon>Rhodoreae</taxon>
        <taxon>Rhododendron</taxon>
    </lineage>
</organism>
<dbReference type="PROSITE" id="PS50088">
    <property type="entry name" value="ANK_REPEAT"/>
    <property type="match status" value="1"/>
</dbReference>
<proteinExistence type="predicted"/>
<feature type="non-terminal residue" evidence="2">
    <location>
        <position position="1"/>
    </location>
</feature>
<reference evidence="2 3" key="1">
    <citation type="journal article" date="2019" name="Genome Biol. Evol.">
        <title>The Rhododendron genome and chromosomal organization provide insight into shared whole-genome duplications across the heath family (Ericaceae).</title>
        <authorList>
            <person name="Soza V.L."/>
            <person name="Lindsley D."/>
            <person name="Waalkes A."/>
            <person name="Ramage E."/>
            <person name="Patwardhan R.P."/>
            <person name="Burton J.N."/>
            <person name="Adey A."/>
            <person name="Kumar A."/>
            <person name="Qiu R."/>
            <person name="Shendure J."/>
            <person name="Hall B."/>
        </authorList>
    </citation>
    <scope>NUCLEOTIDE SEQUENCE [LARGE SCALE GENOMIC DNA]</scope>
    <source>
        <strain evidence="2">RSF 1966-606</strain>
    </source>
</reference>
<evidence type="ECO:0000313" key="3">
    <source>
        <dbReference type="Proteomes" id="UP000428333"/>
    </source>
</evidence>
<comment type="caution">
    <text evidence="2">The sequence shown here is derived from an EMBL/GenBank/DDBJ whole genome shotgun (WGS) entry which is preliminary data.</text>
</comment>
<accession>A0A6A4LZZ7</accession>
<dbReference type="Pfam" id="PF12796">
    <property type="entry name" value="Ank_2"/>
    <property type="match status" value="1"/>
</dbReference>
<dbReference type="SMART" id="SM00248">
    <property type="entry name" value="ANK"/>
    <property type="match status" value="4"/>
</dbReference>
<dbReference type="AlphaFoldDB" id="A0A6A4LZZ7"/>
<feature type="repeat" description="ANK" evidence="1">
    <location>
        <begin position="172"/>
        <end position="204"/>
    </location>
</feature>
<gene>
    <name evidence="2" type="ORF">C3L33_06413</name>
</gene>
<dbReference type="PANTHER" id="PTHR24177:SF292">
    <property type="entry name" value="ANKYRIN REPEAT FAMILY PROTEIN-RELATED"/>
    <property type="match status" value="1"/>
</dbReference>
<evidence type="ECO:0000256" key="1">
    <source>
        <dbReference type="PROSITE-ProRule" id="PRU00023"/>
    </source>
</evidence>
<feature type="non-terminal residue" evidence="2">
    <location>
        <position position="381"/>
    </location>
</feature>